<proteinExistence type="predicted"/>
<reference evidence="2" key="1">
    <citation type="submission" date="2016-04" db="EMBL/GenBank/DDBJ databases">
        <authorList>
            <person name="Shah S.A."/>
            <person name="Garrett R.A."/>
        </authorList>
    </citation>
    <scope>NUCLEOTIDE SEQUENCE [LARGE SCALE GENOMIC DNA]</scope>
    <source>
        <strain evidence="2">ATCC 35091 / DSM 1616 / JCM 8930 / NBRC 15331 / P1</strain>
    </source>
</reference>
<organism evidence="1 2">
    <name type="scientific">Saccharolobus solfataricus</name>
    <name type="common">Sulfolobus solfataricus</name>
    <dbReference type="NCBI Taxonomy" id="2287"/>
    <lineage>
        <taxon>Archaea</taxon>
        <taxon>Thermoproteota</taxon>
        <taxon>Thermoprotei</taxon>
        <taxon>Sulfolobales</taxon>
        <taxon>Sulfolobaceae</taxon>
        <taxon>Saccharolobus</taxon>
    </lineage>
</organism>
<dbReference type="Proteomes" id="UP000076770">
    <property type="component" value="Chromosome i"/>
</dbReference>
<name>A0A157T574_SACSO</name>
<accession>A0A157T574</accession>
<dbReference type="RefSeq" id="WP_010924027.1">
    <property type="nucleotide sequence ID" value="NZ_CP011055.2"/>
</dbReference>
<protein>
    <submittedName>
        <fullName evidence="1">Uncharacterized protein</fullName>
    </submittedName>
</protein>
<evidence type="ECO:0000313" key="1">
    <source>
        <dbReference type="EMBL" id="SAI86557.1"/>
    </source>
</evidence>
<sequence>MDETEIEKLYNGKLDDLYYLYSHANSEDIIRWMKNRKTAEMRTYEVEGDSEIVVVIPTADVNGKLARNVREVYKGFHIIFIESFGSLFNYARSVNFGLKSSLRLKPRWVIISNDDVLSVSGNIKDELSIVSRNVNLVMASRSNYHTYPVVLVKPNEYFIRGMKIFGKVLNFSPAEVYGEILSHKQK</sequence>
<dbReference type="GeneID" id="1452931"/>
<dbReference type="AlphaFoldDB" id="A0A157T574"/>
<dbReference type="PATRIC" id="fig|2287.9.peg.3152"/>
<evidence type="ECO:0000313" key="2">
    <source>
        <dbReference type="Proteomes" id="UP000076770"/>
    </source>
</evidence>
<gene>
    <name evidence="1" type="ORF">SSOP1_3003</name>
</gene>
<dbReference type="EMBL" id="LT549890">
    <property type="protein sequence ID" value="SAI86557.1"/>
    <property type="molecule type" value="Genomic_DNA"/>
</dbReference>